<keyword evidence="1" id="KW-0813">Transport</keyword>
<keyword evidence="3" id="KW-1015">Disulfide bond</keyword>
<dbReference type="PRINTS" id="PR00421">
    <property type="entry name" value="THIOREDOXIN"/>
</dbReference>
<evidence type="ECO:0000256" key="3">
    <source>
        <dbReference type="ARBA" id="ARBA00023157"/>
    </source>
</evidence>
<keyword evidence="2" id="KW-0249">Electron transport</keyword>
<organism evidence="6">
    <name type="scientific">uncultured Poseidoniia archaeon</name>
    <dbReference type="NCBI Taxonomy" id="1697135"/>
    <lineage>
        <taxon>Archaea</taxon>
        <taxon>Methanobacteriati</taxon>
        <taxon>Thermoplasmatota</taxon>
        <taxon>Candidatus Poseidoniia</taxon>
        <taxon>environmental samples</taxon>
    </lineage>
</organism>
<keyword evidence="4" id="KW-0676">Redox-active center</keyword>
<evidence type="ECO:0000256" key="1">
    <source>
        <dbReference type="ARBA" id="ARBA00022448"/>
    </source>
</evidence>
<dbReference type="NCBIfam" id="TIGR01068">
    <property type="entry name" value="thioredoxin"/>
    <property type="match status" value="1"/>
</dbReference>
<dbReference type="PANTHER" id="PTHR45663:SF11">
    <property type="entry name" value="GEO12009P1"/>
    <property type="match status" value="1"/>
</dbReference>
<dbReference type="PROSITE" id="PS00194">
    <property type="entry name" value="THIOREDOXIN_1"/>
    <property type="match status" value="1"/>
</dbReference>
<dbReference type="Gene3D" id="3.40.30.10">
    <property type="entry name" value="Glutaredoxin"/>
    <property type="match status" value="1"/>
</dbReference>
<dbReference type="FunFam" id="3.40.30.10:FF:000001">
    <property type="entry name" value="Thioredoxin"/>
    <property type="match status" value="1"/>
</dbReference>
<reference evidence="6" key="1">
    <citation type="submission" date="2014-11" db="EMBL/GenBank/DDBJ databases">
        <authorList>
            <person name="Zhu J."/>
            <person name="Qi W."/>
            <person name="Song R."/>
        </authorList>
    </citation>
    <scope>NUCLEOTIDE SEQUENCE</scope>
</reference>
<name>A0A1B1TFU1_9ARCH</name>
<evidence type="ECO:0000313" key="6">
    <source>
        <dbReference type="EMBL" id="ANV81151.1"/>
    </source>
</evidence>
<dbReference type="CDD" id="cd02947">
    <property type="entry name" value="TRX_family"/>
    <property type="match status" value="1"/>
</dbReference>
<reference evidence="6" key="2">
    <citation type="journal article" date="2015" name="ISME J.">
        <title>A new class of marine Euryarchaeota group II from the Mediterranean deep chlorophyll maximum.</title>
        <authorList>
            <person name="Martin-Cuadrado A.B."/>
            <person name="Garcia-Heredia I."/>
            <person name="Molto A.G."/>
            <person name="Lopez-Ubeda R."/>
            <person name="Kimes N."/>
            <person name="Lopez-Garcia P."/>
            <person name="Moreira D."/>
            <person name="Rodriguez-Valera F."/>
        </authorList>
    </citation>
    <scope>NUCLEOTIDE SEQUENCE</scope>
</reference>
<dbReference type="EMBL" id="KP211925">
    <property type="protein sequence ID" value="ANV81151.1"/>
    <property type="molecule type" value="Genomic_DNA"/>
</dbReference>
<dbReference type="Pfam" id="PF00085">
    <property type="entry name" value="Thioredoxin"/>
    <property type="match status" value="1"/>
</dbReference>
<feature type="domain" description="Thioredoxin" evidence="5">
    <location>
        <begin position="19"/>
        <end position="132"/>
    </location>
</feature>
<dbReference type="SUPFAM" id="SSF52833">
    <property type="entry name" value="Thioredoxin-like"/>
    <property type="match status" value="1"/>
</dbReference>
<dbReference type="InterPro" id="IPR017937">
    <property type="entry name" value="Thioredoxin_CS"/>
</dbReference>
<protein>
    <submittedName>
        <fullName evidence="6">Thioredoxin</fullName>
    </submittedName>
</protein>
<dbReference type="InterPro" id="IPR036249">
    <property type="entry name" value="Thioredoxin-like_sf"/>
</dbReference>
<proteinExistence type="predicted"/>
<dbReference type="AlphaFoldDB" id="A0A1B1TFU1"/>
<dbReference type="InterPro" id="IPR005746">
    <property type="entry name" value="Thioredoxin"/>
</dbReference>
<dbReference type="GO" id="GO:0015035">
    <property type="term" value="F:protein-disulfide reductase activity"/>
    <property type="evidence" value="ECO:0007669"/>
    <property type="project" value="InterPro"/>
</dbReference>
<evidence type="ECO:0000256" key="4">
    <source>
        <dbReference type="ARBA" id="ARBA00023284"/>
    </source>
</evidence>
<evidence type="ECO:0000256" key="2">
    <source>
        <dbReference type="ARBA" id="ARBA00022982"/>
    </source>
</evidence>
<dbReference type="GO" id="GO:0005829">
    <property type="term" value="C:cytosol"/>
    <property type="evidence" value="ECO:0007669"/>
    <property type="project" value="TreeGrafter"/>
</dbReference>
<dbReference type="InterPro" id="IPR013766">
    <property type="entry name" value="Thioredoxin_domain"/>
</dbReference>
<accession>A0A1B1TFU1</accession>
<dbReference type="PANTHER" id="PTHR45663">
    <property type="entry name" value="GEO12009P1"/>
    <property type="match status" value="1"/>
</dbReference>
<sequence>MSIVYIFSFFFFTKTHNTPALGCVSENMGEVRAVTDGEFESSVNESEWVLVDFWAPWCGPCKAIAPVLEQVAGEREILIAKVDTDTNPANAAKLGVRGIPALFLYHNGSIVSKQSGAMPKPQLLKWIDDHMTADDF</sequence>
<dbReference type="GO" id="GO:0045454">
    <property type="term" value="P:cell redox homeostasis"/>
    <property type="evidence" value="ECO:0007669"/>
    <property type="project" value="TreeGrafter"/>
</dbReference>
<evidence type="ECO:0000259" key="5">
    <source>
        <dbReference type="PROSITE" id="PS51352"/>
    </source>
</evidence>
<dbReference type="PROSITE" id="PS51352">
    <property type="entry name" value="THIOREDOXIN_2"/>
    <property type="match status" value="1"/>
</dbReference>